<keyword evidence="3" id="KW-1185">Reference proteome</keyword>
<dbReference type="EMBL" id="JACHOC010000003">
    <property type="protein sequence ID" value="MBB4622069.1"/>
    <property type="molecule type" value="Genomic_DNA"/>
</dbReference>
<evidence type="ECO:0000313" key="2">
    <source>
        <dbReference type="EMBL" id="MBB4622069.1"/>
    </source>
</evidence>
<evidence type="ECO:0000259" key="1">
    <source>
        <dbReference type="Pfam" id="PF01965"/>
    </source>
</evidence>
<dbReference type="InterPro" id="IPR002818">
    <property type="entry name" value="DJ-1/PfpI"/>
</dbReference>
<sequence length="202" mass="22257">MKKEILFILLKDFADWEGAYIGPYLNFGCGPDIKSKYVVKTVSVTKDPVISCGGFKILPDYSIDDIPADYAGIVLIGGMSWFTPEAELIVPLVKNAIENKKLVAGICNASVFLGMHGFLNEVNHTSNALEYIKAFAGAGYKGECRYIDSPAVRDGNIVTANGFSALEFCREILYALDAYTPKMIEKSYRMNKTGVWEAPEVE</sequence>
<organism evidence="2 3">
    <name type="scientific">Parabacteroides faecis</name>
    <dbReference type="NCBI Taxonomy" id="1217282"/>
    <lineage>
        <taxon>Bacteria</taxon>
        <taxon>Pseudomonadati</taxon>
        <taxon>Bacteroidota</taxon>
        <taxon>Bacteroidia</taxon>
        <taxon>Bacteroidales</taxon>
        <taxon>Tannerellaceae</taxon>
        <taxon>Parabacteroides</taxon>
    </lineage>
</organism>
<dbReference type="GO" id="GO:0008233">
    <property type="term" value="F:peptidase activity"/>
    <property type="evidence" value="ECO:0007669"/>
    <property type="project" value="UniProtKB-KW"/>
</dbReference>
<dbReference type="RefSeq" id="WP_122376457.1">
    <property type="nucleotide sequence ID" value="NZ_BMPB01000001.1"/>
</dbReference>
<protein>
    <submittedName>
        <fullName evidence="2">Intracellular protease/amidase</fullName>
    </submittedName>
</protein>
<dbReference type="Proteomes" id="UP000533637">
    <property type="component" value="Unassembled WGS sequence"/>
</dbReference>
<dbReference type="InterPro" id="IPR029062">
    <property type="entry name" value="Class_I_gatase-like"/>
</dbReference>
<gene>
    <name evidence="2" type="ORF">GGQ57_001966</name>
</gene>
<dbReference type="PANTHER" id="PTHR48094">
    <property type="entry name" value="PROTEIN/NUCLEIC ACID DEGLYCASE DJ-1-RELATED"/>
    <property type="match status" value="1"/>
</dbReference>
<keyword evidence="2" id="KW-0645">Protease</keyword>
<proteinExistence type="predicted"/>
<dbReference type="InterPro" id="IPR050325">
    <property type="entry name" value="Prot/Nucl_acid_deglycase"/>
</dbReference>
<name>A0ABR6KL33_9BACT</name>
<reference evidence="2 3" key="1">
    <citation type="submission" date="2020-08" db="EMBL/GenBank/DDBJ databases">
        <title>Genomic Encyclopedia of Type Strains, Phase IV (KMG-IV): sequencing the most valuable type-strain genomes for metagenomic binning, comparative biology and taxonomic classification.</title>
        <authorList>
            <person name="Goeker M."/>
        </authorList>
    </citation>
    <scope>NUCLEOTIDE SEQUENCE [LARGE SCALE GENOMIC DNA]</scope>
    <source>
        <strain evidence="2 3">DSM 102983</strain>
    </source>
</reference>
<evidence type="ECO:0000313" key="3">
    <source>
        <dbReference type="Proteomes" id="UP000533637"/>
    </source>
</evidence>
<accession>A0ABR6KL33</accession>
<dbReference type="CDD" id="cd03140">
    <property type="entry name" value="GATase1_PfpI_3"/>
    <property type="match status" value="1"/>
</dbReference>
<keyword evidence="2" id="KW-0378">Hydrolase</keyword>
<dbReference type="SUPFAM" id="SSF52317">
    <property type="entry name" value="Class I glutamine amidotransferase-like"/>
    <property type="match status" value="1"/>
</dbReference>
<comment type="caution">
    <text evidence="2">The sequence shown here is derived from an EMBL/GenBank/DDBJ whole genome shotgun (WGS) entry which is preliminary data.</text>
</comment>
<feature type="domain" description="DJ-1/PfpI" evidence="1">
    <location>
        <begin position="3"/>
        <end position="173"/>
    </location>
</feature>
<dbReference type="Pfam" id="PF01965">
    <property type="entry name" value="DJ-1_PfpI"/>
    <property type="match status" value="1"/>
</dbReference>
<dbReference type="GO" id="GO:0006508">
    <property type="term" value="P:proteolysis"/>
    <property type="evidence" value="ECO:0007669"/>
    <property type="project" value="UniProtKB-KW"/>
</dbReference>
<dbReference type="PANTHER" id="PTHR48094:SF19">
    <property type="entry name" value="DJ-1_PFPI DOMAIN-CONTAINING PROTEIN"/>
    <property type="match status" value="1"/>
</dbReference>
<dbReference type="Gene3D" id="3.40.50.880">
    <property type="match status" value="1"/>
</dbReference>